<dbReference type="eggNOG" id="COG3828">
    <property type="taxonomic scope" value="Bacteria"/>
</dbReference>
<organism evidence="3 4">
    <name type="scientific">Pelagibacterium halotolerans (strain DSM 22347 / JCM 15775 / CGMCC 1.7692 / B2)</name>
    <dbReference type="NCBI Taxonomy" id="1082931"/>
    <lineage>
        <taxon>Bacteria</taxon>
        <taxon>Pseudomonadati</taxon>
        <taxon>Pseudomonadota</taxon>
        <taxon>Alphaproteobacteria</taxon>
        <taxon>Hyphomicrobiales</taxon>
        <taxon>Devosiaceae</taxon>
        <taxon>Pelagibacterium</taxon>
    </lineage>
</organism>
<feature type="chain" id="PRO_5003468013" evidence="1">
    <location>
        <begin position="24"/>
        <end position="292"/>
    </location>
</feature>
<dbReference type="Proteomes" id="UP000008850">
    <property type="component" value="Chromosome"/>
</dbReference>
<dbReference type="RefSeq" id="WP_014130367.1">
    <property type="nucleotide sequence ID" value="NC_016078.1"/>
</dbReference>
<dbReference type="PANTHER" id="PTHR40469">
    <property type="entry name" value="SECRETED GLYCOSYL HYDROLASE"/>
    <property type="match status" value="1"/>
</dbReference>
<dbReference type="AlphaFoldDB" id="G4R6M2"/>
<reference evidence="3 4" key="1">
    <citation type="journal article" date="2012" name="J. Bacteriol.">
        <title>Complete genome sequence of Pelagibacterium halotolerans B2T.</title>
        <authorList>
            <person name="Huo Y.Y."/>
            <person name="Cheng H."/>
            <person name="Han X.F."/>
            <person name="Jiang X.W."/>
            <person name="Sun C."/>
            <person name="Zhang X.Q."/>
            <person name="Zhu X.F."/>
            <person name="Liu Y.F."/>
            <person name="Li P.F."/>
            <person name="Ni P.X."/>
            <person name="Wu M."/>
        </authorList>
    </citation>
    <scope>NUCLEOTIDE SEQUENCE [LARGE SCALE GENOMIC DNA]</scope>
    <source>
        <strain evidence="4">DSM 22347 / JCM 15775 / CGMCC 1.7692 / B2</strain>
    </source>
</reference>
<keyword evidence="4" id="KW-1185">Reference proteome</keyword>
<keyword evidence="3" id="KW-0378">Hydrolase</keyword>
<dbReference type="PANTHER" id="PTHR40469:SF2">
    <property type="entry name" value="GALACTOSE-BINDING DOMAIN-LIKE SUPERFAMILY PROTEIN"/>
    <property type="match status" value="1"/>
</dbReference>
<dbReference type="PATRIC" id="fig|1082931.4.peg.1172"/>
<dbReference type="HOGENOM" id="CLU_057383_1_0_5"/>
<evidence type="ECO:0000313" key="4">
    <source>
        <dbReference type="Proteomes" id="UP000008850"/>
    </source>
</evidence>
<protein>
    <submittedName>
        <fullName evidence="3">Secreted glycosyl hydrolase</fullName>
    </submittedName>
</protein>
<evidence type="ECO:0000256" key="1">
    <source>
        <dbReference type="SAM" id="SignalP"/>
    </source>
</evidence>
<evidence type="ECO:0000259" key="2">
    <source>
        <dbReference type="Pfam" id="PF06283"/>
    </source>
</evidence>
<dbReference type="GO" id="GO:0016787">
    <property type="term" value="F:hydrolase activity"/>
    <property type="evidence" value="ECO:0007669"/>
    <property type="project" value="UniProtKB-KW"/>
</dbReference>
<evidence type="ECO:0000313" key="3">
    <source>
        <dbReference type="EMBL" id="AEQ51218.1"/>
    </source>
</evidence>
<feature type="signal peptide" evidence="1">
    <location>
        <begin position="1"/>
        <end position="23"/>
    </location>
</feature>
<accession>G4R6M2</accession>
<gene>
    <name evidence="3" type="ordered locus">KKY_1188</name>
</gene>
<dbReference type="Pfam" id="PF06283">
    <property type="entry name" value="ThuA"/>
    <property type="match status" value="1"/>
</dbReference>
<proteinExistence type="predicted"/>
<dbReference type="Gene3D" id="3.40.50.880">
    <property type="match status" value="1"/>
</dbReference>
<dbReference type="STRING" id="1082931.KKY_1188"/>
<keyword evidence="1" id="KW-0732">Signal</keyword>
<dbReference type="EMBL" id="CP003075">
    <property type="protein sequence ID" value="AEQ51218.1"/>
    <property type="molecule type" value="Genomic_DNA"/>
</dbReference>
<dbReference type="InterPro" id="IPR029062">
    <property type="entry name" value="Class_I_gatase-like"/>
</dbReference>
<feature type="domain" description="ThuA-like" evidence="2">
    <location>
        <begin position="61"/>
        <end position="280"/>
    </location>
</feature>
<sequence length="292" mass="32169">MNVLKLIVPAGLALSALVGSAQAQMPESYTTFEKYGVCGSIDDSCYNDWTGISHENGEPYKVLIYHYAAPGLAAHDNQLAGVAALTELFEAQGYEVTSSNDPEFFENARNIRGNDAVVFFSTTRETLTDLGKHQLMLYVRGGGGFVGVHNVMGTSYSWTWFEGLVGGQLFNHGPRQEAEIVVHSETDPSVAHLETGTRFIEEEWYNVYPDPRRLSDIRVLVSVNEDTMESQSSTHPGMGEGHPVTWCHYYDGGRAWTTTLGHSHEILEDDNFLLHVLGGVDGVMGKAPFCQE</sequence>
<dbReference type="KEGG" id="phl:KKY_1188"/>
<dbReference type="SUPFAM" id="SSF52317">
    <property type="entry name" value="Class I glutamine amidotransferase-like"/>
    <property type="match status" value="1"/>
</dbReference>
<dbReference type="InterPro" id="IPR029010">
    <property type="entry name" value="ThuA-like"/>
</dbReference>
<name>G4R6M2_PELHB</name>